<dbReference type="EMBL" id="BK015513">
    <property type="protein sequence ID" value="DAE10532.1"/>
    <property type="molecule type" value="Genomic_DNA"/>
</dbReference>
<evidence type="ECO:0000313" key="2">
    <source>
        <dbReference type="EMBL" id="DAE10532.1"/>
    </source>
</evidence>
<sequence>MTLFIDEIHKFYSNPQNVKAFEEWRKKKHENKNEATKESSQINGLGVRRHSKPASISL</sequence>
<accession>A0A8S5PW75</accession>
<protein>
    <submittedName>
        <fullName evidence="2">TraG</fullName>
    </submittedName>
</protein>
<organism evidence="2">
    <name type="scientific">Siphoviridae sp. ctJER10</name>
    <dbReference type="NCBI Taxonomy" id="2825430"/>
    <lineage>
        <taxon>Viruses</taxon>
        <taxon>Duplodnaviria</taxon>
        <taxon>Heunggongvirae</taxon>
        <taxon>Uroviricota</taxon>
        <taxon>Caudoviricetes</taxon>
    </lineage>
</organism>
<name>A0A8S5PW75_9CAUD</name>
<reference evidence="2" key="1">
    <citation type="journal article" date="2021" name="Proc. Natl. Acad. Sci. U.S.A.">
        <title>A Catalog of Tens of Thousands of Viruses from Human Metagenomes Reveals Hidden Associations with Chronic Diseases.</title>
        <authorList>
            <person name="Tisza M.J."/>
            <person name="Buck C.B."/>
        </authorList>
    </citation>
    <scope>NUCLEOTIDE SEQUENCE</scope>
    <source>
        <strain evidence="2">CtJER10</strain>
    </source>
</reference>
<feature type="region of interest" description="Disordered" evidence="1">
    <location>
        <begin position="29"/>
        <end position="58"/>
    </location>
</feature>
<proteinExistence type="predicted"/>
<evidence type="ECO:0000256" key="1">
    <source>
        <dbReference type="SAM" id="MobiDB-lite"/>
    </source>
</evidence>